<evidence type="ECO:0000256" key="1">
    <source>
        <dbReference type="SAM" id="SignalP"/>
    </source>
</evidence>
<dbReference type="EMBL" id="ABDF02000084">
    <property type="protein sequence ID" value="EHK19157.1"/>
    <property type="molecule type" value="Genomic_DNA"/>
</dbReference>
<comment type="caution">
    <text evidence="2">The sequence shown here is derived from an EMBL/GenBank/DDBJ whole genome shotgun (WGS) entry which is preliminary data.</text>
</comment>
<gene>
    <name evidence="2" type="ORF">TRIVIDRAFT_225030</name>
</gene>
<dbReference type="VEuPathDB" id="FungiDB:TRIVIDRAFT_225030"/>
<dbReference type="AlphaFoldDB" id="G9N241"/>
<evidence type="ECO:0008006" key="4">
    <source>
        <dbReference type="Google" id="ProtNLM"/>
    </source>
</evidence>
<protein>
    <recommendedName>
        <fullName evidence="4">Hydrophobin</fullName>
    </recommendedName>
</protein>
<dbReference type="HOGENOM" id="CLU_2740365_0_0_1"/>
<dbReference type="GeneID" id="25791925"/>
<feature type="chain" id="PRO_5003524096" description="Hydrophobin" evidence="1">
    <location>
        <begin position="23"/>
        <end position="71"/>
    </location>
</feature>
<accession>G9N241</accession>
<evidence type="ECO:0000313" key="3">
    <source>
        <dbReference type="Proteomes" id="UP000007115"/>
    </source>
</evidence>
<keyword evidence="1" id="KW-0732">Signal</keyword>
<reference evidence="2 3" key="1">
    <citation type="journal article" date="2011" name="Genome Biol.">
        <title>Comparative genome sequence analysis underscores mycoparasitism as the ancestral life style of Trichoderma.</title>
        <authorList>
            <person name="Kubicek C.P."/>
            <person name="Herrera-Estrella A."/>
            <person name="Seidl-Seiboth V."/>
            <person name="Martinez D.A."/>
            <person name="Druzhinina I.S."/>
            <person name="Thon M."/>
            <person name="Zeilinger S."/>
            <person name="Casas-Flores S."/>
            <person name="Horwitz B.A."/>
            <person name="Mukherjee P.K."/>
            <person name="Mukherjee M."/>
            <person name="Kredics L."/>
            <person name="Alcaraz L.D."/>
            <person name="Aerts A."/>
            <person name="Antal Z."/>
            <person name="Atanasova L."/>
            <person name="Cervantes-Badillo M.G."/>
            <person name="Challacombe J."/>
            <person name="Chertkov O."/>
            <person name="McCluskey K."/>
            <person name="Coulpier F."/>
            <person name="Deshpande N."/>
            <person name="von Doehren H."/>
            <person name="Ebbole D.J."/>
            <person name="Esquivel-Naranjo E.U."/>
            <person name="Fekete E."/>
            <person name="Flipphi M."/>
            <person name="Glaser F."/>
            <person name="Gomez-Rodriguez E.Y."/>
            <person name="Gruber S."/>
            <person name="Han C."/>
            <person name="Henrissat B."/>
            <person name="Hermosa R."/>
            <person name="Hernandez-Onate M."/>
            <person name="Karaffa L."/>
            <person name="Kosti I."/>
            <person name="Le Crom S."/>
            <person name="Lindquist E."/>
            <person name="Lucas S."/>
            <person name="Luebeck M."/>
            <person name="Luebeck P.S."/>
            <person name="Margeot A."/>
            <person name="Metz B."/>
            <person name="Misra M."/>
            <person name="Nevalainen H."/>
            <person name="Omann M."/>
            <person name="Packer N."/>
            <person name="Perrone G."/>
            <person name="Uresti-Rivera E.E."/>
            <person name="Salamov A."/>
            <person name="Schmoll M."/>
            <person name="Seiboth B."/>
            <person name="Shapiro H."/>
            <person name="Sukno S."/>
            <person name="Tamayo-Ramos J.A."/>
            <person name="Tisch D."/>
            <person name="Wiest A."/>
            <person name="Wilkinson H.H."/>
            <person name="Zhang M."/>
            <person name="Coutinho P.M."/>
            <person name="Kenerley C.M."/>
            <person name="Monte E."/>
            <person name="Baker S.E."/>
            <person name="Grigoriev I.V."/>
        </authorList>
    </citation>
    <scope>NUCLEOTIDE SEQUENCE [LARGE SCALE GENOMIC DNA]</scope>
    <source>
        <strain evidence="3">Gv29-8 / FGSC 10586</strain>
    </source>
</reference>
<sequence>MSQPLLALWIVALLISLKTCRGGDYCAAKISAGLLQATCHGIPGLIVPYPAMCHFDSGPPSILPPSLAAAT</sequence>
<evidence type="ECO:0000313" key="2">
    <source>
        <dbReference type="EMBL" id="EHK19157.1"/>
    </source>
</evidence>
<organism evidence="2 3">
    <name type="scientific">Hypocrea virens (strain Gv29-8 / FGSC 10586)</name>
    <name type="common">Gliocladium virens</name>
    <name type="synonym">Trichoderma virens</name>
    <dbReference type="NCBI Taxonomy" id="413071"/>
    <lineage>
        <taxon>Eukaryota</taxon>
        <taxon>Fungi</taxon>
        <taxon>Dikarya</taxon>
        <taxon>Ascomycota</taxon>
        <taxon>Pezizomycotina</taxon>
        <taxon>Sordariomycetes</taxon>
        <taxon>Hypocreomycetidae</taxon>
        <taxon>Hypocreales</taxon>
        <taxon>Hypocreaceae</taxon>
        <taxon>Trichoderma</taxon>
    </lineage>
</organism>
<keyword evidence="3" id="KW-1185">Reference proteome</keyword>
<dbReference type="Proteomes" id="UP000007115">
    <property type="component" value="Unassembled WGS sequence"/>
</dbReference>
<dbReference type="InParanoid" id="G9N241"/>
<feature type="signal peptide" evidence="1">
    <location>
        <begin position="1"/>
        <end position="22"/>
    </location>
</feature>
<proteinExistence type="predicted"/>
<name>G9N241_HYPVG</name>
<dbReference type="RefSeq" id="XP_013953360.1">
    <property type="nucleotide sequence ID" value="XM_014097885.1"/>
</dbReference>